<evidence type="ECO:0000259" key="10">
    <source>
        <dbReference type="Pfam" id="PF00155"/>
    </source>
</evidence>
<keyword evidence="6 9" id="KW-0808">Transferase</keyword>
<keyword evidence="7 9" id="KW-0663">Pyridoxal phosphate</keyword>
<dbReference type="EMBL" id="JAQPOK010000009">
    <property type="protein sequence ID" value="MDJ1177501.1"/>
    <property type="molecule type" value="Genomic_DNA"/>
</dbReference>
<dbReference type="RefSeq" id="WP_283760831.1">
    <property type="nucleotide sequence ID" value="NZ_JAQPOK010000009.1"/>
</dbReference>
<dbReference type="SUPFAM" id="SSF53383">
    <property type="entry name" value="PLP-dependent transferases"/>
    <property type="match status" value="1"/>
</dbReference>
<evidence type="ECO:0000256" key="1">
    <source>
        <dbReference type="ARBA" id="ARBA00001933"/>
    </source>
</evidence>
<protein>
    <recommendedName>
        <fullName evidence="9">Histidinol-phosphate aminotransferase</fullName>
        <ecNumber evidence="9">2.6.1.9</ecNumber>
    </recommendedName>
    <alternativeName>
        <fullName evidence="9">Imidazole acetol-phosphate transaminase</fullName>
    </alternativeName>
</protein>
<dbReference type="NCBIfam" id="TIGR01141">
    <property type="entry name" value="hisC"/>
    <property type="match status" value="1"/>
</dbReference>
<organism evidence="11 12">
    <name type="scientific">Roseofilum halophilum BLCC-M91</name>
    <dbReference type="NCBI Taxonomy" id="3022259"/>
    <lineage>
        <taxon>Bacteria</taxon>
        <taxon>Bacillati</taxon>
        <taxon>Cyanobacteriota</taxon>
        <taxon>Cyanophyceae</taxon>
        <taxon>Desertifilales</taxon>
        <taxon>Desertifilaceae</taxon>
        <taxon>Roseofilum</taxon>
        <taxon>Roseofilum halophilum</taxon>
    </lineage>
</organism>
<dbReference type="InterPro" id="IPR005861">
    <property type="entry name" value="HisP_aminotrans"/>
</dbReference>
<feature type="modified residue" description="N6-(pyridoxal phosphate)lysine" evidence="9">
    <location>
        <position position="211"/>
    </location>
</feature>
<comment type="pathway">
    <text evidence="9">Amino-acid biosynthesis; L-histidine biosynthesis; L-histidine from 5-phospho-alpha-D-ribose 1-diphosphate: step 7/9.</text>
</comment>
<dbReference type="CDD" id="cd00609">
    <property type="entry name" value="AAT_like"/>
    <property type="match status" value="1"/>
</dbReference>
<dbReference type="Proteomes" id="UP001231370">
    <property type="component" value="Unassembled WGS sequence"/>
</dbReference>
<dbReference type="HAMAP" id="MF_01023">
    <property type="entry name" value="HisC_aminotrans_2"/>
    <property type="match status" value="1"/>
</dbReference>
<proteinExistence type="inferred from homology"/>
<evidence type="ECO:0000256" key="6">
    <source>
        <dbReference type="ARBA" id="ARBA00022679"/>
    </source>
</evidence>
<name>A0ABT7BG47_9CYAN</name>
<dbReference type="InterPro" id="IPR015422">
    <property type="entry name" value="PyrdxlP-dep_Trfase_small"/>
</dbReference>
<evidence type="ECO:0000256" key="5">
    <source>
        <dbReference type="ARBA" id="ARBA00022605"/>
    </source>
</evidence>
<comment type="cofactor">
    <cofactor evidence="1 9">
        <name>pyridoxal 5'-phosphate</name>
        <dbReference type="ChEBI" id="CHEBI:597326"/>
    </cofactor>
</comment>
<comment type="subunit">
    <text evidence="3 9">Homodimer.</text>
</comment>
<dbReference type="Gene3D" id="3.90.1150.10">
    <property type="entry name" value="Aspartate Aminotransferase, domain 1"/>
    <property type="match status" value="1"/>
</dbReference>
<comment type="catalytic activity">
    <reaction evidence="9">
        <text>L-histidinol phosphate + 2-oxoglutarate = 3-(imidazol-4-yl)-2-oxopropyl phosphate + L-glutamate</text>
        <dbReference type="Rhea" id="RHEA:23744"/>
        <dbReference type="ChEBI" id="CHEBI:16810"/>
        <dbReference type="ChEBI" id="CHEBI:29985"/>
        <dbReference type="ChEBI" id="CHEBI:57766"/>
        <dbReference type="ChEBI" id="CHEBI:57980"/>
        <dbReference type="EC" id="2.6.1.9"/>
    </reaction>
</comment>
<comment type="similarity">
    <text evidence="2 9">Belongs to the class-II pyridoxal-phosphate-dependent aminotransferase family. Histidinol-phosphate aminotransferase subfamily.</text>
</comment>
<evidence type="ECO:0000313" key="11">
    <source>
        <dbReference type="EMBL" id="MDJ1177501.1"/>
    </source>
</evidence>
<evidence type="ECO:0000313" key="12">
    <source>
        <dbReference type="Proteomes" id="UP001231370"/>
    </source>
</evidence>
<dbReference type="Gene3D" id="3.40.640.10">
    <property type="entry name" value="Type I PLP-dependent aspartate aminotransferase-like (Major domain)"/>
    <property type="match status" value="1"/>
</dbReference>
<evidence type="ECO:0000256" key="7">
    <source>
        <dbReference type="ARBA" id="ARBA00022898"/>
    </source>
</evidence>
<comment type="caution">
    <text evidence="11">The sequence shown here is derived from an EMBL/GenBank/DDBJ whole genome shotgun (WGS) entry which is preliminary data.</text>
</comment>
<dbReference type="InterPro" id="IPR015421">
    <property type="entry name" value="PyrdxlP-dep_Trfase_major"/>
</dbReference>
<reference evidence="11 12" key="1">
    <citation type="submission" date="2023-01" db="EMBL/GenBank/DDBJ databases">
        <title>Novel diversity within Roseofilum (Cyanobacteria; Desertifilaceae) from marine benthic mats with descriptions of four novel species.</title>
        <authorList>
            <person name="Wang Y."/>
            <person name="Berthold D.E."/>
            <person name="Hu J."/>
            <person name="Lefler F.W."/>
            <person name="Laughinghouse H.D. IV."/>
        </authorList>
    </citation>
    <scope>NUCLEOTIDE SEQUENCE [LARGE SCALE GENOMIC DNA]</scope>
    <source>
        <strain evidence="11 12">BLCC-M91</strain>
    </source>
</reference>
<evidence type="ECO:0000256" key="3">
    <source>
        <dbReference type="ARBA" id="ARBA00011738"/>
    </source>
</evidence>
<keyword evidence="8 9" id="KW-0368">Histidine biosynthesis</keyword>
<keyword evidence="12" id="KW-1185">Reference proteome</keyword>
<dbReference type="PANTHER" id="PTHR42885:SF2">
    <property type="entry name" value="HISTIDINOL-PHOSPHATE AMINOTRANSFERASE"/>
    <property type="match status" value="1"/>
</dbReference>
<sequence>MENLVNQHIKALKSRVADPTRSGHAIYLDRNELPYPPSPAVIQAISDAVPLLNRYPDTLGGSLRKTLANYASVAEEEIIIGNGSDDLIELIVKVFMAPQEEVLIPNPTFPVYALSTQVMGGKPRFMKRGVNFDLNIKEIINQVTEATKIIFVANPNNPTGNLVDRQDLKMLIENVNCLVVVDECYYEMSQQTVSDWINDYKNLLVLRSFSKSFGLASLRLGYGIANAQTIDYLYRATQIFPVNTLALLTGMAALTDVEYAKEKIKQVCQERENLREKIEQMGFGVYPSATNFIFVNTKPLGILSADLVQRLREQNIWVRDFGGKLGLEPYYFRTAIGTMDQNQKLQDALGKVMAHG</sequence>
<gene>
    <name evidence="9 11" type="primary">hisC</name>
    <name evidence="11" type="ORF">PJF56_01355</name>
</gene>
<dbReference type="InterPro" id="IPR015424">
    <property type="entry name" value="PyrdxlP-dep_Trfase"/>
</dbReference>
<keyword evidence="5 9" id="KW-0028">Amino-acid biosynthesis</keyword>
<evidence type="ECO:0000256" key="4">
    <source>
        <dbReference type="ARBA" id="ARBA00022576"/>
    </source>
</evidence>
<dbReference type="InterPro" id="IPR004839">
    <property type="entry name" value="Aminotransferase_I/II_large"/>
</dbReference>
<evidence type="ECO:0000256" key="2">
    <source>
        <dbReference type="ARBA" id="ARBA00007970"/>
    </source>
</evidence>
<evidence type="ECO:0000256" key="8">
    <source>
        <dbReference type="ARBA" id="ARBA00023102"/>
    </source>
</evidence>
<feature type="domain" description="Aminotransferase class I/classII large" evidence="10">
    <location>
        <begin position="26"/>
        <end position="348"/>
    </location>
</feature>
<evidence type="ECO:0000256" key="9">
    <source>
        <dbReference type="HAMAP-Rule" id="MF_01023"/>
    </source>
</evidence>
<dbReference type="PANTHER" id="PTHR42885">
    <property type="entry name" value="HISTIDINOL-PHOSPHATE AMINOTRANSFERASE-RELATED"/>
    <property type="match status" value="1"/>
</dbReference>
<accession>A0ABT7BG47</accession>
<dbReference type="EC" id="2.6.1.9" evidence="9"/>
<dbReference type="GO" id="GO:0004400">
    <property type="term" value="F:histidinol-phosphate transaminase activity"/>
    <property type="evidence" value="ECO:0007669"/>
    <property type="project" value="UniProtKB-EC"/>
</dbReference>
<keyword evidence="4 9" id="KW-0032">Aminotransferase</keyword>
<dbReference type="Pfam" id="PF00155">
    <property type="entry name" value="Aminotran_1_2"/>
    <property type="match status" value="1"/>
</dbReference>